<name>A0A812IKI3_9DINO</name>
<keyword evidence="4" id="KW-1185">Reference proteome</keyword>
<comment type="caution">
    <text evidence="3">The sequence shown here is derived from an EMBL/GenBank/DDBJ whole genome shotgun (WGS) entry which is preliminary data.</text>
</comment>
<feature type="region of interest" description="Disordered" evidence="1">
    <location>
        <begin position="1"/>
        <end position="23"/>
    </location>
</feature>
<keyword evidence="2" id="KW-0472">Membrane</keyword>
<keyword evidence="2" id="KW-1133">Transmembrane helix</keyword>
<reference evidence="3" key="1">
    <citation type="submission" date="2021-02" db="EMBL/GenBank/DDBJ databases">
        <authorList>
            <person name="Dougan E. K."/>
            <person name="Rhodes N."/>
            <person name="Thang M."/>
            <person name="Chan C."/>
        </authorList>
    </citation>
    <scope>NUCLEOTIDE SEQUENCE</scope>
</reference>
<feature type="compositionally biased region" description="Basic and acidic residues" evidence="1">
    <location>
        <begin position="13"/>
        <end position="23"/>
    </location>
</feature>
<gene>
    <name evidence="3" type="ORF">SNAT2548_LOCUS4801</name>
</gene>
<protein>
    <submittedName>
        <fullName evidence="3">Uncharacterized protein</fullName>
    </submittedName>
</protein>
<keyword evidence="2" id="KW-0812">Transmembrane</keyword>
<evidence type="ECO:0000313" key="4">
    <source>
        <dbReference type="Proteomes" id="UP000604046"/>
    </source>
</evidence>
<dbReference type="EMBL" id="CAJNDS010000298">
    <property type="protein sequence ID" value="CAE7040558.1"/>
    <property type="molecule type" value="Genomic_DNA"/>
</dbReference>
<sequence>MEWTADSEQGGRSQRDAAYRAVSQDEMHRTGHFHGLGTLPLVAIMASIAATFALAAVMLAHWLTPSRTEKPELTVDEILVDVTKQNGLTANVEAGVKFDNDMSNTLYNNNGAYSTDGDVKRINGAYDNNAESKHGHVTRANGLMDNNAIGYGDGDVFRQHGLLTGGRSGLLEDDELPPAPDKTDEDDKAIWKELLQAFKDKRASSRNFTQAKRILAVFLAMKSAASEKRKAHIMKVLNILFGPFDANETGGIDDSVTAEAKILSNLERRWLEDEVAALKNQRGTVDNAVQFLADNSDSETIREALNASRNEERLRQNLTRAELHADLAEVLKDLSSMPEDKRVHIGKIHIQVKEQSGLQANLGAGVDFSNKMPGSLHDNNNAKSDAGTVWRYNGAFDNNARSTDGNVLRVNGAFDNNAVTRNGSAQRQNGNDRFKE</sequence>
<feature type="compositionally biased region" description="Polar residues" evidence="1">
    <location>
        <begin position="1"/>
        <end position="12"/>
    </location>
</feature>
<evidence type="ECO:0000313" key="3">
    <source>
        <dbReference type="EMBL" id="CAE7040558.1"/>
    </source>
</evidence>
<dbReference type="AlphaFoldDB" id="A0A812IKI3"/>
<dbReference type="OrthoDB" id="10644109at2759"/>
<evidence type="ECO:0000256" key="1">
    <source>
        <dbReference type="SAM" id="MobiDB-lite"/>
    </source>
</evidence>
<evidence type="ECO:0000256" key="2">
    <source>
        <dbReference type="SAM" id="Phobius"/>
    </source>
</evidence>
<organism evidence="3 4">
    <name type="scientific">Symbiodinium natans</name>
    <dbReference type="NCBI Taxonomy" id="878477"/>
    <lineage>
        <taxon>Eukaryota</taxon>
        <taxon>Sar</taxon>
        <taxon>Alveolata</taxon>
        <taxon>Dinophyceae</taxon>
        <taxon>Suessiales</taxon>
        <taxon>Symbiodiniaceae</taxon>
        <taxon>Symbiodinium</taxon>
    </lineage>
</organism>
<feature type="transmembrane region" description="Helical" evidence="2">
    <location>
        <begin position="41"/>
        <end position="63"/>
    </location>
</feature>
<proteinExistence type="predicted"/>
<accession>A0A812IKI3</accession>
<dbReference type="Proteomes" id="UP000604046">
    <property type="component" value="Unassembled WGS sequence"/>
</dbReference>